<feature type="region of interest" description="Disordered" evidence="1">
    <location>
        <begin position="157"/>
        <end position="198"/>
    </location>
</feature>
<protein>
    <submittedName>
        <fullName evidence="2">Uncharacterized protein</fullName>
    </submittedName>
</protein>
<feature type="region of interest" description="Disordered" evidence="1">
    <location>
        <begin position="77"/>
        <end position="97"/>
    </location>
</feature>
<dbReference type="Proteomes" id="UP001189429">
    <property type="component" value="Unassembled WGS sequence"/>
</dbReference>
<organism evidence="2 3">
    <name type="scientific">Prorocentrum cordatum</name>
    <dbReference type="NCBI Taxonomy" id="2364126"/>
    <lineage>
        <taxon>Eukaryota</taxon>
        <taxon>Sar</taxon>
        <taxon>Alveolata</taxon>
        <taxon>Dinophyceae</taxon>
        <taxon>Prorocentrales</taxon>
        <taxon>Prorocentraceae</taxon>
        <taxon>Prorocentrum</taxon>
    </lineage>
</organism>
<keyword evidence="3" id="KW-1185">Reference proteome</keyword>
<gene>
    <name evidence="2" type="ORF">PCOR1329_LOCUS42962</name>
</gene>
<name>A0ABN9TWF6_9DINO</name>
<sequence>MECPKTALCHRHHNLVGSALGPFRLGRQGPTGRQATHKDPPANQASGSLLQLKSRNKHLHGHKLWEDQERCWTPSPGARRHPGAVLEAPPCGDASADQETRARPRKILLVQICGPQGGAIGARQTLPQPEHGEAPAGKRTTSFGMPFPPVSLARNALAWPPSRGGAAPSDARQEEKMVRGGMRQAAAPDRDERALCYS</sequence>
<reference evidence="2" key="1">
    <citation type="submission" date="2023-10" db="EMBL/GenBank/DDBJ databases">
        <authorList>
            <person name="Chen Y."/>
            <person name="Shah S."/>
            <person name="Dougan E. K."/>
            <person name="Thang M."/>
            <person name="Chan C."/>
        </authorList>
    </citation>
    <scope>NUCLEOTIDE SEQUENCE [LARGE SCALE GENOMIC DNA]</scope>
</reference>
<dbReference type="EMBL" id="CAUYUJ010015164">
    <property type="protein sequence ID" value="CAK0850572.1"/>
    <property type="molecule type" value="Genomic_DNA"/>
</dbReference>
<evidence type="ECO:0000313" key="3">
    <source>
        <dbReference type="Proteomes" id="UP001189429"/>
    </source>
</evidence>
<feature type="region of interest" description="Disordered" evidence="1">
    <location>
        <begin position="122"/>
        <end position="144"/>
    </location>
</feature>
<proteinExistence type="predicted"/>
<feature type="compositionally biased region" description="Basic and acidic residues" evidence="1">
    <location>
        <begin position="188"/>
        <end position="198"/>
    </location>
</feature>
<comment type="caution">
    <text evidence="2">The sequence shown here is derived from an EMBL/GenBank/DDBJ whole genome shotgun (WGS) entry which is preliminary data.</text>
</comment>
<evidence type="ECO:0000313" key="2">
    <source>
        <dbReference type="EMBL" id="CAK0850572.1"/>
    </source>
</evidence>
<accession>A0ABN9TWF6</accession>
<evidence type="ECO:0000256" key="1">
    <source>
        <dbReference type="SAM" id="MobiDB-lite"/>
    </source>
</evidence>
<feature type="region of interest" description="Disordered" evidence="1">
    <location>
        <begin position="20"/>
        <end position="48"/>
    </location>
</feature>